<dbReference type="AlphaFoldDB" id="E6QN89"/>
<dbReference type="PANTHER" id="PTHR35869">
    <property type="entry name" value="OUTER-MEMBRANE LIPOPROTEIN CARRIER PROTEIN"/>
    <property type="match status" value="1"/>
</dbReference>
<dbReference type="EMBL" id="CABQ01000255">
    <property type="protein sequence ID" value="CBI08710.1"/>
    <property type="molecule type" value="Genomic_DNA"/>
</dbReference>
<dbReference type="InterPro" id="IPR004564">
    <property type="entry name" value="OM_lipoprot_carrier_LolA-like"/>
</dbReference>
<name>E6QN89_9ZZZZ</name>
<dbReference type="PANTHER" id="PTHR35869:SF1">
    <property type="entry name" value="OUTER-MEMBRANE LIPOPROTEIN CARRIER PROTEIN"/>
    <property type="match status" value="1"/>
</dbReference>
<dbReference type="SUPFAM" id="SSF89392">
    <property type="entry name" value="Prokaryotic lipoproteins and lipoprotein localization factors"/>
    <property type="match status" value="1"/>
</dbReference>
<dbReference type="Pfam" id="PF03548">
    <property type="entry name" value="LolA"/>
    <property type="match status" value="1"/>
</dbReference>
<dbReference type="CDD" id="cd16325">
    <property type="entry name" value="LolA"/>
    <property type="match status" value="1"/>
</dbReference>
<dbReference type="Gene3D" id="2.50.20.10">
    <property type="entry name" value="Lipoprotein localisation LolA/LolB/LppX"/>
    <property type="match status" value="1"/>
</dbReference>
<reference evidence="2" key="1">
    <citation type="submission" date="2009-10" db="EMBL/GenBank/DDBJ databases">
        <title>Diversity of trophic interactions inside an arsenic-rich microbial ecosystem.</title>
        <authorList>
            <person name="Bertin P.N."/>
            <person name="Heinrich-Salmeron A."/>
            <person name="Pelletier E."/>
            <person name="Goulhen-Chollet F."/>
            <person name="Arsene-Ploetze F."/>
            <person name="Gallien S."/>
            <person name="Calteau A."/>
            <person name="Vallenet D."/>
            <person name="Casiot C."/>
            <person name="Chane-Woon-Ming B."/>
            <person name="Giloteaux L."/>
            <person name="Barakat M."/>
            <person name="Bonnefoy V."/>
            <person name="Bruneel O."/>
            <person name="Chandler M."/>
            <person name="Cleiss J."/>
            <person name="Duran R."/>
            <person name="Elbaz-Poulichet F."/>
            <person name="Fonknechten N."/>
            <person name="Lauga B."/>
            <person name="Mornico D."/>
            <person name="Ortet P."/>
            <person name="Schaeffer C."/>
            <person name="Siguier P."/>
            <person name="Alexander Thil Smith A."/>
            <person name="Van Dorsselaer A."/>
            <person name="Weissenbach J."/>
            <person name="Medigue C."/>
            <person name="Le Paslier D."/>
        </authorList>
    </citation>
    <scope>NUCLEOTIDE SEQUENCE</scope>
</reference>
<keyword evidence="2" id="KW-0449">Lipoprotein</keyword>
<sequence length="208" mass="22784">MLSAFIAASAQTDAHATAQRVAQQVDQHYNQLRSLSAHFDERYSGLGMERSESGTLLLRKPGQMKWLYQSSPGKYFLLSGKFAYFYAPGDTQIQRIPASQLDDLRSPLRFLLGHTKLESELTNLSLSSAPNGQYTLTGIPKGQQKRIAALTLTVTATGAINVIDIHEQDGSETRFTLTDQSENPAFPPDTFRFTPPAGIPVSDALPPA</sequence>
<accession>E6QN89</accession>
<proteinExistence type="predicted"/>
<evidence type="ECO:0000256" key="1">
    <source>
        <dbReference type="SAM" id="MobiDB-lite"/>
    </source>
</evidence>
<comment type="caution">
    <text evidence="2">The sequence shown here is derived from an EMBL/GenBank/DDBJ whole genome shotgun (WGS) entry which is preliminary data.</text>
</comment>
<gene>
    <name evidence="2" type="ORF">CARN6_2206</name>
</gene>
<organism evidence="2">
    <name type="scientific">mine drainage metagenome</name>
    <dbReference type="NCBI Taxonomy" id="410659"/>
    <lineage>
        <taxon>unclassified sequences</taxon>
        <taxon>metagenomes</taxon>
        <taxon>ecological metagenomes</taxon>
    </lineage>
</organism>
<evidence type="ECO:0000313" key="2">
    <source>
        <dbReference type="EMBL" id="CBI08710.1"/>
    </source>
</evidence>
<protein>
    <submittedName>
        <fullName evidence="2">Outer membrane lipoprotein carrier protein LolA</fullName>
    </submittedName>
</protein>
<dbReference type="InterPro" id="IPR029046">
    <property type="entry name" value="LolA/LolB/LppX"/>
</dbReference>
<feature type="region of interest" description="Disordered" evidence="1">
    <location>
        <begin position="186"/>
        <end position="208"/>
    </location>
</feature>